<dbReference type="Pfam" id="PF00168">
    <property type="entry name" value="C2"/>
    <property type="match status" value="1"/>
</dbReference>
<proteinExistence type="predicted"/>
<dbReference type="Proteomes" id="UP001633002">
    <property type="component" value="Unassembled WGS sequence"/>
</dbReference>
<dbReference type="SUPFAM" id="SSF49562">
    <property type="entry name" value="C2 domain (Calcium/lipid-binding domain, CaLB)"/>
    <property type="match status" value="1"/>
</dbReference>
<sequence length="355" mass="40859">MVDGSSDSYVVITYSGRKLRSKVCSDQGSNPYWNQHFYFPIREENTPISPISRQAGMSPESSPDMIMNSIYSCKLEPDTLEFKVFNNDNLIGSVREEILPSTLPYLYSEMRPFAVFHGQEVDENMVISGELWMEIGFQVEDEPEFHISWPGVDENMYEFKRRTFEETVALETELTISGLKAQNEELDPEVARLERPTSALTSSSFWQTLCCCFGSSRHPQDKEEDVTPLTASTIDLLFSKGFDDSFRKRSAMHRERLKDRKRVGPSSGAFEPPTVHFADSHYLWYKVVNAYQPEQVQSLISVWDILKAFDLEESTKLLSCSCIYHQHWRVDRGWYDERGVMNGGREEVGAKLEVE</sequence>
<protein>
    <recommendedName>
        <fullName evidence="1">C2 domain-containing protein</fullName>
    </recommendedName>
</protein>
<evidence type="ECO:0000313" key="2">
    <source>
        <dbReference type="EMBL" id="KAL3678583.1"/>
    </source>
</evidence>
<name>A0ABD3GHC6_9MARC</name>
<gene>
    <name evidence="2" type="ORF">R1sor_021539</name>
</gene>
<dbReference type="AlphaFoldDB" id="A0ABD3GHC6"/>
<dbReference type="PROSITE" id="PS50004">
    <property type="entry name" value="C2"/>
    <property type="match status" value="1"/>
</dbReference>
<organism evidence="2 3">
    <name type="scientific">Riccia sorocarpa</name>
    <dbReference type="NCBI Taxonomy" id="122646"/>
    <lineage>
        <taxon>Eukaryota</taxon>
        <taxon>Viridiplantae</taxon>
        <taxon>Streptophyta</taxon>
        <taxon>Embryophyta</taxon>
        <taxon>Marchantiophyta</taxon>
        <taxon>Marchantiopsida</taxon>
        <taxon>Marchantiidae</taxon>
        <taxon>Marchantiales</taxon>
        <taxon>Ricciaceae</taxon>
        <taxon>Riccia</taxon>
    </lineage>
</organism>
<evidence type="ECO:0000313" key="3">
    <source>
        <dbReference type="Proteomes" id="UP001633002"/>
    </source>
</evidence>
<keyword evidence="3" id="KW-1185">Reference proteome</keyword>
<dbReference type="EMBL" id="JBJQOH010000007">
    <property type="protein sequence ID" value="KAL3678583.1"/>
    <property type="molecule type" value="Genomic_DNA"/>
</dbReference>
<feature type="domain" description="C2" evidence="1">
    <location>
        <begin position="1"/>
        <end position="120"/>
    </location>
</feature>
<dbReference type="Gene3D" id="2.60.40.150">
    <property type="entry name" value="C2 domain"/>
    <property type="match status" value="1"/>
</dbReference>
<evidence type="ECO:0000259" key="1">
    <source>
        <dbReference type="PROSITE" id="PS50004"/>
    </source>
</evidence>
<comment type="caution">
    <text evidence="2">The sequence shown here is derived from an EMBL/GenBank/DDBJ whole genome shotgun (WGS) entry which is preliminary data.</text>
</comment>
<reference evidence="2 3" key="1">
    <citation type="submission" date="2024-09" db="EMBL/GenBank/DDBJ databases">
        <title>Chromosome-scale assembly of Riccia sorocarpa.</title>
        <authorList>
            <person name="Paukszto L."/>
        </authorList>
    </citation>
    <scope>NUCLEOTIDE SEQUENCE [LARGE SCALE GENOMIC DNA]</scope>
    <source>
        <strain evidence="2">LP-2024</strain>
        <tissue evidence="2">Aerial parts of the thallus</tissue>
    </source>
</reference>
<dbReference type="InterPro" id="IPR000008">
    <property type="entry name" value="C2_dom"/>
</dbReference>
<dbReference type="InterPro" id="IPR035892">
    <property type="entry name" value="C2_domain_sf"/>
</dbReference>
<accession>A0ABD3GHC6</accession>